<evidence type="ECO:0000313" key="2">
    <source>
        <dbReference type="Proteomes" id="UP000789901"/>
    </source>
</evidence>
<gene>
    <name evidence="1" type="ORF">GMARGA_LOCUS22142</name>
</gene>
<organism evidence="1 2">
    <name type="scientific">Gigaspora margarita</name>
    <dbReference type="NCBI Taxonomy" id="4874"/>
    <lineage>
        <taxon>Eukaryota</taxon>
        <taxon>Fungi</taxon>
        <taxon>Fungi incertae sedis</taxon>
        <taxon>Mucoromycota</taxon>
        <taxon>Glomeromycotina</taxon>
        <taxon>Glomeromycetes</taxon>
        <taxon>Diversisporales</taxon>
        <taxon>Gigasporaceae</taxon>
        <taxon>Gigaspora</taxon>
    </lineage>
</organism>
<proteinExistence type="predicted"/>
<name>A0ABN7VSW5_GIGMA</name>
<sequence length="126" mass="15049">MYLGKTNMMIEAHWKQIYLGRITPSWFDDFKKEWKILASKSVAVDAEKYYMIDLTHWVYSCISFLNSRFLICKHLVCYAIEKEKAHNSEGIQLLYSNFKWYTDYPFLILNSNNSQNQPFNILDINT</sequence>
<reference evidence="1 2" key="1">
    <citation type="submission" date="2021-06" db="EMBL/GenBank/DDBJ databases">
        <authorList>
            <person name="Kallberg Y."/>
            <person name="Tangrot J."/>
            <person name="Rosling A."/>
        </authorList>
    </citation>
    <scope>NUCLEOTIDE SEQUENCE [LARGE SCALE GENOMIC DNA]</scope>
    <source>
        <strain evidence="1 2">120-4 pot B 10/14</strain>
    </source>
</reference>
<keyword evidence="2" id="KW-1185">Reference proteome</keyword>
<dbReference type="EMBL" id="CAJVQB010021091">
    <property type="protein sequence ID" value="CAG8796157.1"/>
    <property type="molecule type" value="Genomic_DNA"/>
</dbReference>
<evidence type="ECO:0000313" key="1">
    <source>
        <dbReference type="EMBL" id="CAG8796157.1"/>
    </source>
</evidence>
<comment type="caution">
    <text evidence="1">The sequence shown here is derived from an EMBL/GenBank/DDBJ whole genome shotgun (WGS) entry which is preliminary data.</text>
</comment>
<dbReference type="Proteomes" id="UP000789901">
    <property type="component" value="Unassembled WGS sequence"/>
</dbReference>
<protein>
    <submittedName>
        <fullName evidence="1">39767_t:CDS:1</fullName>
    </submittedName>
</protein>
<accession>A0ABN7VSW5</accession>